<proteinExistence type="predicted"/>
<dbReference type="Proteomes" id="UP000286680">
    <property type="component" value="Unassembled WGS sequence"/>
</dbReference>
<organism evidence="1 2">
    <name type="scientific">Idiomarina aquatica</name>
    <dbReference type="NCBI Taxonomy" id="1327752"/>
    <lineage>
        <taxon>Bacteria</taxon>
        <taxon>Pseudomonadati</taxon>
        <taxon>Pseudomonadota</taxon>
        <taxon>Gammaproteobacteria</taxon>
        <taxon>Alteromonadales</taxon>
        <taxon>Idiomarinaceae</taxon>
        <taxon>Idiomarina</taxon>
    </lineage>
</organism>
<gene>
    <name evidence="1" type="ORF">CWE23_00650</name>
</gene>
<evidence type="ECO:0000313" key="2">
    <source>
        <dbReference type="Proteomes" id="UP000286680"/>
    </source>
</evidence>
<dbReference type="AlphaFoldDB" id="A0AA94JDZ4"/>
<sequence>MFTLFKKPLFDIVGWRQQPALAEVDGATARRAIAIAKLRAKIYFKGSVLLRQSALLAVIFAAIVLPEWGSVPAPLLIIPAYLFASKALNASAYRQYAFPLLPQAVDDALKFPLKGA</sequence>
<protein>
    <submittedName>
        <fullName evidence="1">Uncharacterized protein</fullName>
    </submittedName>
</protein>
<accession>A0AA94JDZ4</accession>
<evidence type="ECO:0000313" key="1">
    <source>
        <dbReference type="EMBL" id="RUO44580.1"/>
    </source>
</evidence>
<keyword evidence="2" id="KW-1185">Reference proteome</keyword>
<name>A0AA94JDZ4_9GAMM</name>
<reference evidence="2" key="1">
    <citation type="journal article" date="2018" name="Front. Microbiol.">
        <title>Genome-Based Analysis Reveals the Taxonomy and Diversity of the Family Idiomarinaceae.</title>
        <authorList>
            <person name="Liu Y."/>
            <person name="Lai Q."/>
            <person name="Shao Z."/>
        </authorList>
    </citation>
    <scope>NUCLEOTIDE SEQUENCE [LARGE SCALE GENOMIC DNA]</scope>
    <source>
        <strain evidence="2">SN-14</strain>
    </source>
</reference>
<comment type="caution">
    <text evidence="1">The sequence shown here is derived from an EMBL/GenBank/DDBJ whole genome shotgun (WGS) entry which is preliminary data.</text>
</comment>
<dbReference type="EMBL" id="PIPS01000001">
    <property type="protein sequence ID" value="RUO44580.1"/>
    <property type="molecule type" value="Genomic_DNA"/>
</dbReference>